<dbReference type="InterPro" id="IPR011004">
    <property type="entry name" value="Trimer_LpxA-like_sf"/>
</dbReference>
<keyword evidence="2" id="KW-1185">Reference proteome</keyword>
<dbReference type="STRING" id="123320.SAMN06309945_1355"/>
<accession>A0A1T5J9X7</accession>
<dbReference type="InterPro" id="IPR001451">
    <property type="entry name" value="Hexapep"/>
</dbReference>
<dbReference type="OrthoDB" id="9803036at2"/>
<dbReference type="InterPro" id="IPR047324">
    <property type="entry name" value="LbH_gamma_CA-like"/>
</dbReference>
<dbReference type="Proteomes" id="UP000190857">
    <property type="component" value="Unassembled WGS sequence"/>
</dbReference>
<organism evidence="1 2">
    <name type="scientific">Okibacterium fritillariae</name>
    <dbReference type="NCBI Taxonomy" id="123320"/>
    <lineage>
        <taxon>Bacteria</taxon>
        <taxon>Bacillati</taxon>
        <taxon>Actinomycetota</taxon>
        <taxon>Actinomycetes</taxon>
        <taxon>Micrococcales</taxon>
        <taxon>Microbacteriaceae</taxon>
        <taxon>Okibacterium</taxon>
    </lineage>
</organism>
<keyword evidence="1" id="KW-0808">Transferase</keyword>
<dbReference type="AlphaFoldDB" id="A0A1T5J9X7"/>
<dbReference type="RefSeq" id="WP_079727410.1">
    <property type="nucleotide sequence ID" value="NZ_FUZP01000001.1"/>
</dbReference>
<dbReference type="EMBL" id="FUZP01000001">
    <property type="protein sequence ID" value="SKC48144.1"/>
    <property type="molecule type" value="Genomic_DNA"/>
</dbReference>
<dbReference type="InterPro" id="IPR050484">
    <property type="entry name" value="Transf_Hexapept/Carb_Anhydrase"/>
</dbReference>
<proteinExistence type="predicted"/>
<gene>
    <name evidence="1" type="ORF">SAMN06309945_1355</name>
</gene>
<dbReference type="Pfam" id="PF00132">
    <property type="entry name" value="Hexapep"/>
    <property type="match status" value="1"/>
</dbReference>
<dbReference type="CDD" id="cd04645">
    <property type="entry name" value="LbH_gamma_CA_like"/>
    <property type="match status" value="1"/>
</dbReference>
<name>A0A1T5J9X7_9MICO</name>
<dbReference type="Gene3D" id="2.160.10.10">
    <property type="entry name" value="Hexapeptide repeat proteins"/>
    <property type="match status" value="1"/>
</dbReference>
<dbReference type="PANTHER" id="PTHR13061">
    <property type="entry name" value="DYNACTIN SUBUNIT P25"/>
    <property type="match status" value="1"/>
</dbReference>
<dbReference type="GO" id="GO:0016740">
    <property type="term" value="F:transferase activity"/>
    <property type="evidence" value="ECO:0007669"/>
    <property type="project" value="UniProtKB-KW"/>
</dbReference>
<dbReference type="SUPFAM" id="SSF51161">
    <property type="entry name" value="Trimeric LpxA-like enzymes"/>
    <property type="match status" value="1"/>
</dbReference>
<evidence type="ECO:0000313" key="1">
    <source>
        <dbReference type="EMBL" id="SKC48144.1"/>
    </source>
</evidence>
<sequence length="216" mass="21643">MTDAASLAAASAAAQTATSAASTTAPSADARATPEGERGLRTHVAPGALVPLAGIDGPHLAATAFVADGARIVGHVALADSSSVWYNAVLRGDYNSITVGEGSNVQDGVAVHVDAAWPVVIGRDVSIGHNAVVHGCIIGDTVLIGMGSVVLSGAVIGDESLIAAGAVVLEGTHIPPRSLVAGVPGKVRRSLTDEEVDGIRQNAARYVGNAELHARR</sequence>
<reference evidence="1 2" key="1">
    <citation type="submission" date="2017-02" db="EMBL/GenBank/DDBJ databases">
        <authorList>
            <person name="Peterson S.W."/>
        </authorList>
    </citation>
    <scope>NUCLEOTIDE SEQUENCE [LARGE SCALE GENOMIC DNA]</scope>
    <source>
        <strain evidence="1 2">VKM Ac-2059</strain>
    </source>
</reference>
<dbReference type="PANTHER" id="PTHR13061:SF29">
    <property type="entry name" value="GAMMA CARBONIC ANHYDRASE-LIKE 1, MITOCHONDRIAL-RELATED"/>
    <property type="match status" value="1"/>
</dbReference>
<evidence type="ECO:0000313" key="2">
    <source>
        <dbReference type="Proteomes" id="UP000190857"/>
    </source>
</evidence>
<protein>
    <submittedName>
        <fullName evidence="1">Carbonic anhydrase or acetyltransferase, isoleucine patch superfamily</fullName>
    </submittedName>
</protein>